<gene>
    <name evidence="2" type="ORF">RJT34_20689</name>
</gene>
<dbReference type="Pfam" id="PF24930">
    <property type="entry name" value="DUF7750"/>
    <property type="match status" value="1"/>
</dbReference>
<organism evidence="2 3">
    <name type="scientific">Clitoria ternatea</name>
    <name type="common">Butterfly pea</name>
    <dbReference type="NCBI Taxonomy" id="43366"/>
    <lineage>
        <taxon>Eukaryota</taxon>
        <taxon>Viridiplantae</taxon>
        <taxon>Streptophyta</taxon>
        <taxon>Embryophyta</taxon>
        <taxon>Tracheophyta</taxon>
        <taxon>Spermatophyta</taxon>
        <taxon>Magnoliopsida</taxon>
        <taxon>eudicotyledons</taxon>
        <taxon>Gunneridae</taxon>
        <taxon>Pentapetalae</taxon>
        <taxon>rosids</taxon>
        <taxon>fabids</taxon>
        <taxon>Fabales</taxon>
        <taxon>Fabaceae</taxon>
        <taxon>Papilionoideae</taxon>
        <taxon>50 kb inversion clade</taxon>
        <taxon>NPAAA clade</taxon>
        <taxon>indigoferoid/millettioid clade</taxon>
        <taxon>Phaseoleae</taxon>
        <taxon>Clitoria</taxon>
    </lineage>
</organism>
<keyword evidence="3" id="KW-1185">Reference proteome</keyword>
<evidence type="ECO:0000259" key="1">
    <source>
        <dbReference type="Pfam" id="PF24930"/>
    </source>
</evidence>
<evidence type="ECO:0000313" key="3">
    <source>
        <dbReference type="Proteomes" id="UP001359559"/>
    </source>
</evidence>
<dbReference type="EMBL" id="JAYKXN010000005">
    <property type="protein sequence ID" value="KAK7285904.1"/>
    <property type="molecule type" value="Genomic_DNA"/>
</dbReference>
<name>A0AAN9P621_CLITE</name>
<evidence type="ECO:0000313" key="2">
    <source>
        <dbReference type="EMBL" id="KAK7285904.1"/>
    </source>
</evidence>
<proteinExistence type="predicted"/>
<dbReference type="InterPro" id="IPR056652">
    <property type="entry name" value="DUF7750"/>
</dbReference>
<feature type="domain" description="DUF7750" evidence="1">
    <location>
        <begin position="58"/>
        <end position="122"/>
    </location>
</feature>
<comment type="caution">
    <text evidence="2">The sequence shown here is derived from an EMBL/GenBank/DDBJ whole genome shotgun (WGS) entry which is preliminary data.</text>
</comment>
<accession>A0AAN9P621</accession>
<dbReference type="AlphaFoldDB" id="A0AAN9P621"/>
<reference evidence="2 3" key="1">
    <citation type="submission" date="2024-01" db="EMBL/GenBank/DDBJ databases">
        <title>The genomes of 5 underutilized Papilionoideae crops provide insights into root nodulation and disease resistance.</title>
        <authorList>
            <person name="Yuan L."/>
        </authorList>
    </citation>
    <scope>NUCLEOTIDE SEQUENCE [LARGE SCALE GENOMIC DNA]</scope>
    <source>
        <strain evidence="2">LY-2023</strain>
        <tissue evidence="2">Leaf</tissue>
    </source>
</reference>
<sequence>MANSERNDTVAFITLTHRDCSLTARGRETPWIMTVDAKVGLARFEQLRIDTSVDSEHGQVVQTAQVVINMLDVTVPGTLTKERTTKVLTAVGQGEPLMKALQDAVPEDVHGKLTAVVTGILHARGSIFCIPRSA</sequence>
<protein>
    <recommendedName>
        <fullName evidence="1">DUF7750 domain-containing protein</fullName>
    </recommendedName>
</protein>
<dbReference type="Proteomes" id="UP001359559">
    <property type="component" value="Unassembled WGS sequence"/>
</dbReference>